<keyword evidence="4" id="KW-1185">Reference proteome</keyword>
<evidence type="ECO:0000313" key="3">
    <source>
        <dbReference type="EMBL" id="CAB4020729.1"/>
    </source>
</evidence>
<sequence length="146" mass="16704">MSHKISEVVLPQLKRMRNADPEKPRQRCKRLVVEAGKSISMEDLSDERNQDGDSDTDTSRSTSSGACSSENLSSELPDEDTMPLVDEKKRVKYDDVKPNLWVKVVLKEPQNLERENNAVYYKDIYESDLEEQGQTPTASKEFNKHT</sequence>
<name>A0A7D9F1H8_PARCT</name>
<dbReference type="EMBL" id="CACRXK020011096">
    <property type="protein sequence ID" value="CAB4020729.1"/>
    <property type="molecule type" value="Genomic_DNA"/>
</dbReference>
<evidence type="ECO:0000313" key="2">
    <source>
        <dbReference type="EMBL" id="CAB4015482.1"/>
    </source>
</evidence>
<reference evidence="3" key="1">
    <citation type="submission" date="2020-04" db="EMBL/GenBank/DDBJ databases">
        <authorList>
            <person name="Alioto T."/>
            <person name="Alioto T."/>
            <person name="Gomez Garrido J."/>
        </authorList>
    </citation>
    <scope>NUCLEOTIDE SEQUENCE</scope>
    <source>
        <strain evidence="3">A484AB</strain>
    </source>
</reference>
<gene>
    <name evidence="2" type="ORF">PACLA_8A013325</name>
    <name evidence="3" type="ORF">PACLA_8A022683</name>
</gene>
<dbReference type="Proteomes" id="UP001152795">
    <property type="component" value="Unassembled WGS sequence"/>
</dbReference>
<feature type="region of interest" description="Disordered" evidence="1">
    <location>
        <begin position="1"/>
        <end position="85"/>
    </location>
</feature>
<accession>A0A7D9F1H8</accession>
<protein>
    <submittedName>
        <fullName evidence="3">Uncharacterized protein</fullName>
    </submittedName>
</protein>
<proteinExistence type="predicted"/>
<dbReference type="EMBL" id="CACRXK020008728">
    <property type="protein sequence ID" value="CAB4015482.1"/>
    <property type="molecule type" value="Genomic_DNA"/>
</dbReference>
<comment type="caution">
    <text evidence="3">The sequence shown here is derived from an EMBL/GenBank/DDBJ whole genome shotgun (WGS) entry which is preliminary data.</text>
</comment>
<evidence type="ECO:0000313" key="4">
    <source>
        <dbReference type="Proteomes" id="UP001152795"/>
    </source>
</evidence>
<feature type="region of interest" description="Disordered" evidence="1">
    <location>
        <begin position="127"/>
        <end position="146"/>
    </location>
</feature>
<dbReference type="AlphaFoldDB" id="A0A7D9F1H8"/>
<organism evidence="3 4">
    <name type="scientific">Paramuricea clavata</name>
    <name type="common">Red gorgonian</name>
    <name type="synonym">Violescent sea-whip</name>
    <dbReference type="NCBI Taxonomy" id="317549"/>
    <lineage>
        <taxon>Eukaryota</taxon>
        <taxon>Metazoa</taxon>
        <taxon>Cnidaria</taxon>
        <taxon>Anthozoa</taxon>
        <taxon>Octocorallia</taxon>
        <taxon>Malacalcyonacea</taxon>
        <taxon>Plexauridae</taxon>
        <taxon>Paramuricea</taxon>
    </lineage>
</organism>
<feature type="compositionally biased region" description="Low complexity" evidence="1">
    <location>
        <begin position="59"/>
        <end position="69"/>
    </location>
</feature>
<evidence type="ECO:0000256" key="1">
    <source>
        <dbReference type="SAM" id="MobiDB-lite"/>
    </source>
</evidence>